<dbReference type="PANTHER" id="PTHR20883">
    <property type="entry name" value="PHYTANOYL-COA DIOXYGENASE DOMAIN CONTAINING 1"/>
    <property type="match status" value="1"/>
</dbReference>
<sequence>MGLTTLAKSSSNEEVIEIIERDGGVIISDFVSPEVLAAIRDDIRAPLDAIGFGSDDFSGNRTRRLGRVFQHTKHAVDVALEPHYQAAAKHFLEVPTSCYFGSDSVEMVASMQIGVTQVIEIYPGEGAQPLHRDDAIWQWRHPEGGRQARVQVMLAVTDFTAENGGTLVIPGSHKWDDERVPQLDEAVPTEMKAGSAVIFIGGTYHAGGTNNTNTPRTGLTLTLDIGWLRQEENHYLSLSREVVKEFPEEIQRLLGWGVCPPFLGWVEFDGLMTDPSVLLGDTPPVGADLTGGYGKK</sequence>
<accession>A0A6J7L2F3</accession>
<reference evidence="3" key="1">
    <citation type="submission" date="2020-05" db="EMBL/GenBank/DDBJ databases">
        <authorList>
            <person name="Chiriac C."/>
            <person name="Salcher M."/>
            <person name="Ghai R."/>
            <person name="Kavagutti S V."/>
        </authorList>
    </citation>
    <scope>NUCLEOTIDE SEQUENCE</scope>
</reference>
<evidence type="ECO:0000313" key="3">
    <source>
        <dbReference type="EMBL" id="CAB4962326.1"/>
    </source>
</evidence>
<dbReference type="EMBL" id="CAFBNE010000082">
    <property type="protein sequence ID" value="CAB4962326.1"/>
    <property type="molecule type" value="Genomic_DNA"/>
</dbReference>
<keyword evidence="1" id="KW-0479">Metal-binding</keyword>
<dbReference type="GO" id="GO:0046872">
    <property type="term" value="F:metal ion binding"/>
    <property type="evidence" value="ECO:0007669"/>
    <property type="project" value="UniProtKB-KW"/>
</dbReference>
<keyword evidence="2" id="KW-0408">Iron</keyword>
<protein>
    <submittedName>
        <fullName evidence="3">Unannotated protein</fullName>
    </submittedName>
</protein>
<dbReference type="InterPro" id="IPR008775">
    <property type="entry name" value="Phytyl_CoA_dOase-like"/>
</dbReference>
<dbReference type="Gene3D" id="2.60.120.620">
    <property type="entry name" value="q2cbj1_9rhob like domain"/>
    <property type="match status" value="1"/>
</dbReference>
<organism evidence="3">
    <name type="scientific">freshwater metagenome</name>
    <dbReference type="NCBI Taxonomy" id="449393"/>
    <lineage>
        <taxon>unclassified sequences</taxon>
        <taxon>metagenomes</taxon>
        <taxon>ecological metagenomes</taxon>
    </lineage>
</organism>
<dbReference type="PANTHER" id="PTHR20883:SF15">
    <property type="entry name" value="PHYTANOYL-COA DIOXYGENASE DOMAIN-CONTAINING PROTEIN 1"/>
    <property type="match status" value="1"/>
</dbReference>
<dbReference type="Pfam" id="PF05721">
    <property type="entry name" value="PhyH"/>
    <property type="match status" value="1"/>
</dbReference>
<name>A0A6J7L2F3_9ZZZZ</name>
<proteinExistence type="predicted"/>
<dbReference type="SUPFAM" id="SSF51197">
    <property type="entry name" value="Clavaminate synthase-like"/>
    <property type="match status" value="1"/>
</dbReference>
<evidence type="ECO:0000256" key="2">
    <source>
        <dbReference type="ARBA" id="ARBA00023004"/>
    </source>
</evidence>
<gene>
    <name evidence="3" type="ORF">UFOPK3772_02293</name>
</gene>
<dbReference type="AlphaFoldDB" id="A0A6J7L2F3"/>
<evidence type="ECO:0000256" key="1">
    <source>
        <dbReference type="ARBA" id="ARBA00022723"/>
    </source>
</evidence>